<evidence type="ECO:0000256" key="3">
    <source>
        <dbReference type="HAMAP-Rule" id="MF_00272"/>
    </source>
</evidence>
<dbReference type="PROSITE" id="PS00189">
    <property type="entry name" value="LIPOYL"/>
    <property type="match status" value="1"/>
</dbReference>
<dbReference type="RefSeq" id="WP_200242438.1">
    <property type="nucleotide sequence ID" value="NZ_NRRV01000097.1"/>
</dbReference>
<organism evidence="5 6">
    <name type="scientific">Thiohalocapsa halophila</name>
    <dbReference type="NCBI Taxonomy" id="69359"/>
    <lineage>
        <taxon>Bacteria</taxon>
        <taxon>Pseudomonadati</taxon>
        <taxon>Pseudomonadota</taxon>
        <taxon>Gammaproteobacteria</taxon>
        <taxon>Chromatiales</taxon>
        <taxon>Chromatiaceae</taxon>
        <taxon>Thiohalocapsa</taxon>
    </lineage>
</organism>
<dbReference type="NCBIfam" id="TIGR00527">
    <property type="entry name" value="gcvH"/>
    <property type="match status" value="1"/>
</dbReference>
<feature type="modified residue" description="N6-lipoyllysine" evidence="3">
    <location>
        <position position="65"/>
    </location>
</feature>
<comment type="similarity">
    <text evidence="1 3">Belongs to the GcvH family.</text>
</comment>
<sequence length="130" mass="13723">MSDIPNDLKYTESHEWVRDNGDGTVTVGITDHAQDALGDLVFVEVPEVGAKLAAKDACAVVESVKAASDIYAPLEGEVVTVNEALDDAPETINSDPYGEGWIFQLKLAGDDAGAGLLDADAYQQVVEDDA</sequence>
<dbReference type="Pfam" id="PF01597">
    <property type="entry name" value="GCV_H"/>
    <property type="match status" value="1"/>
</dbReference>
<dbReference type="Gene3D" id="2.40.50.100">
    <property type="match status" value="1"/>
</dbReference>
<dbReference type="InterPro" id="IPR000089">
    <property type="entry name" value="Biotin_lipoyl"/>
</dbReference>
<dbReference type="InterPro" id="IPR003016">
    <property type="entry name" value="2-oxoA_DH_lipoyl-BS"/>
</dbReference>
<dbReference type="PROSITE" id="PS50968">
    <property type="entry name" value="BIOTINYL_LIPOYL"/>
    <property type="match status" value="1"/>
</dbReference>
<evidence type="ECO:0000259" key="4">
    <source>
        <dbReference type="PROSITE" id="PS50968"/>
    </source>
</evidence>
<evidence type="ECO:0000256" key="1">
    <source>
        <dbReference type="ARBA" id="ARBA00009249"/>
    </source>
</evidence>
<dbReference type="InterPro" id="IPR033753">
    <property type="entry name" value="GCV_H/Fam206"/>
</dbReference>
<keyword evidence="2 3" id="KW-0450">Lipoyl</keyword>
<dbReference type="PANTHER" id="PTHR11715">
    <property type="entry name" value="GLYCINE CLEAVAGE SYSTEM H PROTEIN"/>
    <property type="match status" value="1"/>
</dbReference>
<accession>A0ABS1CNR5</accession>
<dbReference type="EMBL" id="NRRV01000097">
    <property type="protein sequence ID" value="MBK1633586.1"/>
    <property type="molecule type" value="Genomic_DNA"/>
</dbReference>
<comment type="caution">
    <text evidence="5">The sequence shown here is derived from an EMBL/GenBank/DDBJ whole genome shotgun (WGS) entry which is preliminary data.</text>
</comment>
<dbReference type="CDD" id="cd06848">
    <property type="entry name" value="GCS_H"/>
    <property type="match status" value="1"/>
</dbReference>
<dbReference type="SUPFAM" id="SSF51230">
    <property type="entry name" value="Single hybrid motif"/>
    <property type="match status" value="1"/>
</dbReference>
<dbReference type="Proteomes" id="UP000748752">
    <property type="component" value="Unassembled WGS sequence"/>
</dbReference>
<gene>
    <name evidence="3 5" type="primary">gcvH</name>
    <name evidence="5" type="ORF">CKO31_23145</name>
</gene>
<evidence type="ECO:0000313" key="5">
    <source>
        <dbReference type="EMBL" id="MBK1633586.1"/>
    </source>
</evidence>
<dbReference type="PANTHER" id="PTHR11715:SF3">
    <property type="entry name" value="GLYCINE CLEAVAGE SYSTEM H PROTEIN-RELATED"/>
    <property type="match status" value="1"/>
</dbReference>
<comment type="subunit">
    <text evidence="3">The glycine cleavage system is composed of four proteins: P, T, L and H.</text>
</comment>
<dbReference type="NCBIfam" id="NF002270">
    <property type="entry name" value="PRK01202.1"/>
    <property type="match status" value="1"/>
</dbReference>
<evidence type="ECO:0000313" key="6">
    <source>
        <dbReference type="Proteomes" id="UP000748752"/>
    </source>
</evidence>
<name>A0ABS1CNR5_9GAMM</name>
<keyword evidence="6" id="KW-1185">Reference proteome</keyword>
<reference evidence="5 6" key="1">
    <citation type="journal article" date="2020" name="Microorganisms">
        <title>Osmotic Adaptation and Compatible Solute Biosynthesis of Phototrophic Bacteria as Revealed from Genome Analyses.</title>
        <authorList>
            <person name="Imhoff J.F."/>
            <person name="Rahn T."/>
            <person name="Kunzel S."/>
            <person name="Keller A."/>
            <person name="Neulinger S.C."/>
        </authorList>
    </citation>
    <scope>NUCLEOTIDE SEQUENCE [LARGE SCALE GENOMIC DNA]</scope>
    <source>
        <strain evidence="5 6">DSM 6210</strain>
    </source>
</reference>
<dbReference type="InterPro" id="IPR002930">
    <property type="entry name" value="GCV_H"/>
</dbReference>
<protein>
    <recommendedName>
        <fullName evidence="3">Glycine cleavage system H protein</fullName>
    </recommendedName>
</protein>
<dbReference type="InterPro" id="IPR017453">
    <property type="entry name" value="GCV_H_sub"/>
</dbReference>
<feature type="domain" description="Lipoyl-binding" evidence="4">
    <location>
        <begin position="24"/>
        <end position="106"/>
    </location>
</feature>
<comment type="cofactor">
    <cofactor evidence="3">
        <name>(R)-lipoate</name>
        <dbReference type="ChEBI" id="CHEBI:83088"/>
    </cofactor>
    <text evidence="3">Binds 1 lipoyl cofactor covalently.</text>
</comment>
<dbReference type="HAMAP" id="MF_00272">
    <property type="entry name" value="GcvH"/>
    <property type="match status" value="1"/>
</dbReference>
<comment type="function">
    <text evidence="3">The glycine cleavage system catalyzes the degradation of glycine. The H protein shuttles the methylamine group of glycine from the P protein to the T protein.</text>
</comment>
<proteinExistence type="inferred from homology"/>
<dbReference type="InterPro" id="IPR011053">
    <property type="entry name" value="Single_hybrid_motif"/>
</dbReference>
<evidence type="ECO:0000256" key="2">
    <source>
        <dbReference type="ARBA" id="ARBA00022823"/>
    </source>
</evidence>